<dbReference type="InterPro" id="IPR015797">
    <property type="entry name" value="NUDIX_hydrolase-like_dom_sf"/>
</dbReference>
<dbReference type="EMBL" id="MHQO01000033">
    <property type="protein sequence ID" value="OHA06377.1"/>
    <property type="molecule type" value="Genomic_DNA"/>
</dbReference>
<gene>
    <name evidence="3" type="ORF">A2934_00680</name>
</gene>
<dbReference type="Gene3D" id="3.90.79.10">
    <property type="entry name" value="Nucleoside Triphosphate Pyrophosphohydrolase"/>
    <property type="match status" value="1"/>
</dbReference>
<dbReference type="Gene3D" id="1.10.10.10">
    <property type="entry name" value="Winged helix-like DNA-binding domain superfamily/Winged helix DNA-binding domain"/>
    <property type="match status" value="1"/>
</dbReference>
<dbReference type="GO" id="GO:0016787">
    <property type="term" value="F:hydrolase activity"/>
    <property type="evidence" value="ECO:0007669"/>
    <property type="project" value="UniProtKB-KW"/>
</dbReference>
<name>A0A1G2L3T6_9BACT</name>
<accession>A0A1G2L3T6</accession>
<evidence type="ECO:0000256" key="1">
    <source>
        <dbReference type="ARBA" id="ARBA00022801"/>
    </source>
</evidence>
<organism evidence="3 4">
    <name type="scientific">Candidatus Sungbacteria bacterium RIFCSPLOWO2_01_FULL_47_10</name>
    <dbReference type="NCBI Taxonomy" id="1802276"/>
    <lineage>
        <taxon>Bacteria</taxon>
        <taxon>Candidatus Sungiibacteriota</taxon>
    </lineage>
</organism>
<dbReference type="PROSITE" id="PS00893">
    <property type="entry name" value="NUDIX_BOX"/>
    <property type="match status" value="1"/>
</dbReference>
<dbReference type="SUPFAM" id="SSF46785">
    <property type="entry name" value="Winged helix' DNA-binding domain"/>
    <property type="match status" value="1"/>
</dbReference>
<dbReference type="SUPFAM" id="SSF55811">
    <property type="entry name" value="Nudix"/>
    <property type="match status" value="1"/>
</dbReference>
<proteinExistence type="predicted"/>
<comment type="caution">
    <text evidence="3">The sequence shown here is derived from an EMBL/GenBank/DDBJ whole genome shotgun (WGS) entry which is preliminary data.</text>
</comment>
<evidence type="ECO:0000313" key="4">
    <source>
        <dbReference type="Proteomes" id="UP000177982"/>
    </source>
</evidence>
<protein>
    <recommendedName>
        <fullName evidence="2">Nudix hydrolase domain-containing protein</fullName>
    </recommendedName>
</protein>
<evidence type="ECO:0000259" key="2">
    <source>
        <dbReference type="PROSITE" id="PS51462"/>
    </source>
</evidence>
<sequence>MKPAHRKIEAPRVTVDIVIFTIEEAKLKTLLIKRKFDPFKNIWALPGGFVRSKEDIYAAALRELSEESGISGVYLEQLYTFGSPKRDPRGRVITIAYFALASRQKLRIRSASDAKDAGLFSVDDLPRLAFDHKEILEKALERLGNKIQYTNVLWSLLPEYFTLGDIQRVYEIIWGKKADKRNFRKKLLSLGLLKPIGKLRKGLRRRPARLYQFKTKKYVELKRFF</sequence>
<feature type="domain" description="Nudix hydrolase" evidence="2">
    <location>
        <begin position="10"/>
        <end position="142"/>
    </location>
</feature>
<dbReference type="PANTHER" id="PTHR43736">
    <property type="entry name" value="ADP-RIBOSE PYROPHOSPHATASE"/>
    <property type="match status" value="1"/>
</dbReference>
<dbReference type="Proteomes" id="UP000177982">
    <property type="component" value="Unassembled WGS sequence"/>
</dbReference>
<dbReference type="InterPro" id="IPR000086">
    <property type="entry name" value="NUDIX_hydrolase_dom"/>
</dbReference>
<dbReference type="InterPro" id="IPR020084">
    <property type="entry name" value="NUDIX_hydrolase_CS"/>
</dbReference>
<dbReference type="PROSITE" id="PS51462">
    <property type="entry name" value="NUDIX"/>
    <property type="match status" value="1"/>
</dbReference>
<dbReference type="CDD" id="cd18873">
    <property type="entry name" value="NUDIX_NadM_like"/>
    <property type="match status" value="1"/>
</dbReference>
<reference evidence="3 4" key="1">
    <citation type="journal article" date="2016" name="Nat. Commun.">
        <title>Thousands of microbial genomes shed light on interconnected biogeochemical processes in an aquifer system.</title>
        <authorList>
            <person name="Anantharaman K."/>
            <person name="Brown C.T."/>
            <person name="Hug L.A."/>
            <person name="Sharon I."/>
            <person name="Castelle C.J."/>
            <person name="Probst A.J."/>
            <person name="Thomas B.C."/>
            <person name="Singh A."/>
            <person name="Wilkins M.J."/>
            <person name="Karaoz U."/>
            <person name="Brodie E.L."/>
            <person name="Williams K.H."/>
            <person name="Hubbard S.S."/>
            <person name="Banfield J.F."/>
        </authorList>
    </citation>
    <scope>NUCLEOTIDE SEQUENCE [LARGE SCALE GENOMIC DNA]</scope>
</reference>
<dbReference type="PANTHER" id="PTHR43736:SF4">
    <property type="entry name" value="SLR1690 PROTEIN"/>
    <property type="match status" value="1"/>
</dbReference>
<dbReference type="InterPro" id="IPR036388">
    <property type="entry name" value="WH-like_DNA-bd_sf"/>
</dbReference>
<dbReference type="InterPro" id="IPR036390">
    <property type="entry name" value="WH_DNA-bd_sf"/>
</dbReference>
<keyword evidence="1" id="KW-0378">Hydrolase</keyword>
<evidence type="ECO:0000313" key="3">
    <source>
        <dbReference type="EMBL" id="OHA06377.1"/>
    </source>
</evidence>
<dbReference type="Pfam" id="PF00293">
    <property type="entry name" value="NUDIX"/>
    <property type="match status" value="1"/>
</dbReference>
<dbReference type="Pfam" id="PF21906">
    <property type="entry name" value="WHD_NrtR"/>
    <property type="match status" value="1"/>
</dbReference>
<dbReference type="AlphaFoldDB" id="A0A1G2L3T6"/>
<dbReference type="InterPro" id="IPR054105">
    <property type="entry name" value="WHD_NrtR"/>
</dbReference>